<organism evidence="2 3">
    <name type="scientific">Acetobacter indonesiensis</name>
    <dbReference type="NCBI Taxonomy" id="104101"/>
    <lineage>
        <taxon>Bacteria</taxon>
        <taxon>Pseudomonadati</taxon>
        <taxon>Pseudomonadota</taxon>
        <taxon>Alphaproteobacteria</taxon>
        <taxon>Acetobacterales</taxon>
        <taxon>Acetobacteraceae</taxon>
        <taxon>Acetobacter</taxon>
    </lineage>
</organism>
<gene>
    <name evidence="2" type="ORF">HK17_12570</name>
</gene>
<comment type="caution">
    <text evidence="2">The sequence shown here is derived from an EMBL/GenBank/DDBJ whole genome shotgun (WGS) entry which is preliminary data.</text>
</comment>
<evidence type="ECO:0000313" key="3">
    <source>
        <dbReference type="Proteomes" id="UP000194641"/>
    </source>
</evidence>
<reference evidence="3" key="1">
    <citation type="submission" date="2014-06" db="EMBL/GenBank/DDBJ databases">
        <authorList>
            <person name="Winans N.J."/>
            <person name="Newell P.D."/>
            <person name="Douglas A.E."/>
        </authorList>
    </citation>
    <scope>NUCLEOTIDE SEQUENCE [LARGE SCALE GENOMIC DNA]</scope>
</reference>
<protein>
    <submittedName>
        <fullName evidence="2">Uncharacterized protein</fullName>
    </submittedName>
</protein>
<dbReference type="RefSeq" id="WP_086659950.1">
    <property type="nucleotide sequence ID" value="NZ_JBJJWX010000051.1"/>
</dbReference>
<evidence type="ECO:0000313" key="2">
    <source>
        <dbReference type="EMBL" id="OUI91309.1"/>
    </source>
</evidence>
<name>A0A252ANB6_9PROT</name>
<dbReference type="AlphaFoldDB" id="A0A252ANB6"/>
<feature type="compositionally biased region" description="Basic and acidic residues" evidence="1">
    <location>
        <begin position="78"/>
        <end position="96"/>
    </location>
</feature>
<sequence length="96" mass="10520">MAVNASSIVVGKCYATAKNQHRRVLKIDTTLNKVTYESWGGNVGANGNLSRTTVDLNKFATDVDKEITCPSKPKPPAPKKDEEKKDEEKNDGENNV</sequence>
<dbReference type="EMBL" id="JOPA01000040">
    <property type="protein sequence ID" value="OUI91309.1"/>
    <property type="molecule type" value="Genomic_DNA"/>
</dbReference>
<accession>A0A252ANB6</accession>
<evidence type="ECO:0000256" key="1">
    <source>
        <dbReference type="SAM" id="MobiDB-lite"/>
    </source>
</evidence>
<feature type="region of interest" description="Disordered" evidence="1">
    <location>
        <begin position="65"/>
        <end position="96"/>
    </location>
</feature>
<dbReference type="Proteomes" id="UP000194641">
    <property type="component" value="Unassembled WGS sequence"/>
</dbReference>
<proteinExistence type="predicted"/>